<dbReference type="EMBL" id="JAOPGA020001307">
    <property type="protein sequence ID" value="KAL0487144.1"/>
    <property type="molecule type" value="Genomic_DNA"/>
</dbReference>
<feature type="domain" description="Extradiol ring-cleavage dioxygenase class III enzyme subunit B" evidence="6">
    <location>
        <begin position="49"/>
        <end position="275"/>
    </location>
</feature>
<dbReference type="Pfam" id="PF02900">
    <property type="entry name" value="LigB"/>
    <property type="match status" value="1"/>
</dbReference>
<evidence type="ECO:0000313" key="7">
    <source>
        <dbReference type="EMBL" id="KAL0487144.1"/>
    </source>
</evidence>
<evidence type="ECO:0000256" key="4">
    <source>
        <dbReference type="ARBA" id="ARBA00022833"/>
    </source>
</evidence>
<name>A0AAW2ZCS5_9EUKA</name>
<dbReference type="PANTHER" id="PTHR30096:SF0">
    <property type="entry name" value="4,5-DOPA DIOXYGENASE EXTRADIOL-LIKE PROTEIN"/>
    <property type="match status" value="1"/>
</dbReference>
<dbReference type="Proteomes" id="UP001431209">
    <property type="component" value="Unassembled WGS sequence"/>
</dbReference>
<evidence type="ECO:0000256" key="3">
    <source>
        <dbReference type="ARBA" id="ARBA00022723"/>
    </source>
</evidence>
<comment type="cofactor">
    <cofactor evidence="1">
        <name>Zn(2+)</name>
        <dbReference type="ChEBI" id="CHEBI:29105"/>
    </cofactor>
</comment>
<evidence type="ECO:0000256" key="2">
    <source>
        <dbReference type="ARBA" id="ARBA00007581"/>
    </source>
</evidence>
<comment type="caution">
    <text evidence="7">The sequence shown here is derived from an EMBL/GenBank/DDBJ whole genome shotgun (WGS) entry which is preliminary data.</text>
</comment>
<organism evidence="7 8">
    <name type="scientific">Acrasis kona</name>
    <dbReference type="NCBI Taxonomy" id="1008807"/>
    <lineage>
        <taxon>Eukaryota</taxon>
        <taxon>Discoba</taxon>
        <taxon>Heterolobosea</taxon>
        <taxon>Tetramitia</taxon>
        <taxon>Eutetramitia</taxon>
        <taxon>Acrasidae</taxon>
        <taxon>Acrasis</taxon>
    </lineage>
</organism>
<dbReference type="GO" id="GO:0016702">
    <property type="term" value="F:oxidoreductase activity, acting on single donors with incorporation of molecular oxygen, incorporation of two atoms of oxygen"/>
    <property type="evidence" value="ECO:0007669"/>
    <property type="project" value="UniProtKB-ARBA"/>
</dbReference>
<dbReference type="AlphaFoldDB" id="A0AAW2ZCS5"/>
<dbReference type="Gene3D" id="3.40.830.10">
    <property type="entry name" value="LigB-like"/>
    <property type="match status" value="1"/>
</dbReference>
<evidence type="ECO:0000313" key="8">
    <source>
        <dbReference type="Proteomes" id="UP001431209"/>
    </source>
</evidence>
<dbReference type="GO" id="GO:0008198">
    <property type="term" value="F:ferrous iron binding"/>
    <property type="evidence" value="ECO:0007669"/>
    <property type="project" value="InterPro"/>
</dbReference>
<accession>A0AAW2ZCS5</accession>
<protein>
    <submittedName>
        <fullName evidence="7">4,5-DOPA dioxygenase extradiol</fullName>
    </submittedName>
</protein>
<keyword evidence="8" id="KW-1185">Reference proteome</keyword>
<dbReference type="GO" id="GO:0008270">
    <property type="term" value="F:zinc ion binding"/>
    <property type="evidence" value="ECO:0007669"/>
    <property type="project" value="InterPro"/>
</dbReference>
<proteinExistence type="inferred from homology"/>
<dbReference type="InterPro" id="IPR014436">
    <property type="entry name" value="Extradiol_dOase_DODA"/>
</dbReference>
<evidence type="ECO:0000256" key="5">
    <source>
        <dbReference type="ARBA" id="ARBA00023002"/>
    </source>
</evidence>
<sequence>MKKISILAIAIVVSISLLIRGRIMTLTQNRAPSMFIPHGGGPMPLMNDRMHDGMIKFLTGEARKYLKNNGELPKAIILVTAHWEESEPHISSAPKHELYYDYYGFPPETYKVKYPAPGEPSVAEKAAELLKKAGFSPKLDSKRGWDHGTFVPLKILLPEASVPIVQLSCLSSQDASMHLKMGNALEPLRDEGVAIIGSGMSFHNMSMLRRLMQGGSGFSNDKFEKALDEACEAEPQDRNLKLSNWESMPLSRECQPRGASEHLMPLFVAAGAGGNVRGKRVLDWSMGAVKLGSYLWK</sequence>
<dbReference type="CDD" id="cd07363">
    <property type="entry name" value="45_DOPA_Dioxygenase"/>
    <property type="match status" value="1"/>
</dbReference>
<keyword evidence="4" id="KW-0862">Zinc</keyword>
<keyword evidence="5" id="KW-0560">Oxidoreductase</keyword>
<keyword evidence="7" id="KW-0223">Dioxygenase</keyword>
<dbReference type="PANTHER" id="PTHR30096">
    <property type="entry name" value="4,5-DOPA DIOXYGENASE EXTRADIOL-LIKE PROTEIN"/>
    <property type="match status" value="1"/>
</dbReference>
<evidence type="ECO:0000256" key="1">
    <source>
        <dbReference type="ARBA" id="ARBA00001947"/>
    </source>
</evidence>
<keyword evidence="3" id="KW-0479">Metal-binding</keyword>
<dbReference type="SUPFAM" id="SSF53213">
    <property type="entry name" value="LigB-like"/>
    <property type="match status" value="1"/>
</dbReference>
<comment type="similarity">
    <text evidence="2">Belongs to the DODA-type extradiol aromatic ring-opening dioxygenase family.</text>
</comment>
<gene>
    <name evidence="7" type="ORF">AKO1_001029</name>
</gene>
<dbReference type="InterPro" id="IPR004183">
    <property type="entry name" value="Xdiol_dOase_suB"/>
</dbReference>
<dbReference type="PIRSF" id="PIRSF006157">
    <property type="entry name" value="Doxgns_DODA"/>
    <property type="match status" value="1"/>
</dbReference>
<evidence type="ECO:0000259" key="6">
    <source>
        <dbReference type="Pfam" id="PF02900"/>
    </source>
</evidence>
<reference evidence="7 8" key="1">
    <citation type="submission" date="2024-03" db="EMBL/GenBank/DDBJ databases">
        <title>The Acrasis kona genome and developmental transcriptomes reveal deep origins of eukaryotic multicellular pathways.</title>
        <authorList>
            <person name="Sheikh S."/>
            <person name="Fu C.-J."/>
            <person name="Brown M.W."/>
            <person name="Baldauf S.L."/>
        </authorList>
    </citation>
    <scope>NUCLEOTIDE SEQUENCE [LARGE SCALE GENOMIC DNA]</scope>
    <source>
        <strain evidence="7 8">ATCC MYA-3509</strain>
    </source>
</reference>